<sequence length="213" mass="24232">MLDWIEQNSSLISMFINAAMLLVWLFYAQLLFHSYHRQRRPRVLINKGIGGQDLDSPCLICNMSQEAIFLYFIMAKLTTSEGSHFSAVTDGEADSLGDKAKRSSWTRQGPLASGECLDVFSFRQILTRVAGEAGIELHDGVPVNSDIELKSLEFHVISIYGSDNAPFGAVRQFDIHYDQERNTVSLRPNSIDTHSETSRSYRRQIKRWLENEL</sequence>
<evidence type="ECO:0000256" key="1">
    <source>
        <dbReference type="SAM" id="Phobius"/>
    </source>
</evidence>
<dbReference type="STRING" id="1434072.SAMN05216210_3017"/>
<dbReference type="EMBL" id="LT629787">
    <property type="protein sequence ID" value="SDU30802.1"/>
    <property type="molecule type" value="Genomic_DNA"/>
</dbReference>
<keyword evidence="3" id="KW-1185">Reference proteome</keyword>
<protein>
    <submittedName>
        <fullName evidence="2">Uncharacterized protein</fullName>
    </submittedName>
</protein>
<keyword evidence="1" id="KW-0472">Membrane</keyword>
<reference evidence="3" key="1">
    <citation type="submission" date="2016-10" db="EMBL/GenBank/DDBJ databases">
        <authorList>
            <person name="Varghese N."/>
            <person name="Submissions S."/>
        </authorList>
    </citation>
    <scope>NUCLEOTIDE SEQUENCE [LARGE SCALE GENOMIC DNA]</scope>
    <source>
        <strain evidence="3">CECT 8338</strain>
    </source>
</reference>
<keyword evidence="1" id="KW-0812">Transmembrane</keyword>
<keyword evidence="1" id="KW-1133">Transmembrane helix</keyword>
<dbReference type="OrthoDB" id="6181469at2"/>
<dbReference type="AlphaFoldDB" id="A0A1H2HGA8"/>
<gene>
    <name evidence="2" type="ORF">SAMN05216210_3017</name>
</gene>
<name>A0A1H2HGA8_9GAMM</name>
<dbReference type="Proteomes" id="UP000243924">
    <property type="component" value="Chromosome I"/>
</dbReference>
<evidence type="ECO:0000313" key="2">
    <source>
        <dbReference type="EMBL" id="SDU30802.1"/>
    </source>
</evidence>
<evidence type="ECO:0000313" key="3">
    <source>
        <dbReference type="Proteomes" id="UP000243924"/>
    </source>
</evidence>
<organism evidence="2 3">
    <name type="scientific">Halopseudomonas salegens</name>
    <dbReference type="NCBI Taxonomy" id="1434072"/>
    <lineage>
        <taxon>Bacteria</taxon>
        <taxon>Pseudomonadati</taxon>
        <taxon>Pseudomonadota</taxon>
        <taxon>Gammaproteobacteria</taxon>
        <taxon>Pseudomonadales</taxon>
        <taxon>Pseudomonadaceae</taxon>
        <taxon>Halopseudomonas</taxon>
    </lineage>
</organism>
<dbReference type="RefSeq" id="WP_092388472.1">
    <property type="nucleotide sequence ID" value="NZ_LT629787.1"/>
</dbReference>
<proteinExistence type="predicted"/>
<accession>A0A1H2HGA8</accession>
<feature type="transmembrane region" description="Helical" evidence="1">
    <location>
        <begin position="12"/>
        <end position="32"/>
    </location>
</feature>